<comment type="caution">
    <text evidence="1">The sequence shown here is derived from an EMBL/GenBank/DDBJ whole genome shotgun (WGS) entry which is preliminary data.</text>
</comment>
<sequence length="48" mass="5256">MERSAKVRSGLSEMITEVTVRRPILFDERIAWPGVTAVTGTGTPLRVA</sequence>
<keyword evidence="2" id="KW-1185">Reference proteome</keyword>
<gene>
    <name evidence="1" type="ORF">Airi02_101110</name>
</gene>
<protein>
    <submittedName>
        <fullName evidence="1">Uncharacterized protein</fullName>
    </submittedName>
</protein>
<organism evidence="1 2">
    <name type="scientific">Actinoallomurus iriomotensis</name>
    <dbReference type="NCBI Taxonomy" id="478107"/>
    <lineage>
        <taxon>Bacteria</taxon>
        <taxon>Bacillati</taxon>
        <taxon>Actinomycetota</taxon>
        <taxon>Actinomycetes</taxon>
        <taxon>Streptosporangiales</taxon>
        <taxon>Thermomonosporaceae</taxon>
        <taxon>Actinoallomurus</taxon>
    </lineage>
</organism>
<accession>A0A9W6W0D4</accession>
<evidence type="ECO:0000313" key="1">
    <source>
        <dbReference type="EMBL" id="GLY92183.1"/>
    </source>
</evidence>
<dbReference type="AlphaFoldDB" id="A0A9W6W0D4"/>
<reference evidence="1" key="1">
    <citation type="submission" date="2023-03" db="EMBL/GenBank/DDBJ databases">
        <title>Actinoallomurus iriomotensis NBRC 103684.</title>
        <authorList>
            <person name="Ichikawa N."/>
            <person name="Sato H."/>
            <person name="Tonouchi N."/>
        </authorList>
    </citation>
    <scope>NUCLEOTIDE SEQUENCE</scope>
    <source>
        <strain evidence="1">NBRC 103684</strain>
    </source>
</reference>
<proteinExistence type="predicted"/>
<evidence type="ECO:0000313" key="2">
    <source>
        <dbReference type="Proteomes" id="UP001165074"/>
    </source>
</evidence>
<dbReference type="Proteomes" id="UP001165074">
    <property type="component" value="Unassembled WGS sequence"/>
</dbReference>
<dbReference type="RefSeq" id="WP_285584206.1">
    <property type="nucleotide sequence ID" value="NZ_BSTK01000026.1"/>
</dbReference>
<name>A0A9W6W0D4_9ACTN</name>
<dbReference type="EMBL" id="BSTK01000026">
    <property type="protein sequence ID" value="GLY92183.1"/>
    <property type="molecule type" value="Genomic_DNA"/>
</dbReference>